<evidence type="ECO:0000259" key="5">
    <source>
        <dbReference type="PROSITE" id="PS51078"/>
    </source>
</evidence>
<dbReference type="SUPFAM" id="SSF46785">
    <property type="entry name" value="Winged helix' DNA-binding domain"/>
    <property type="match status" value="1"/>
</dbReference>
<evidence type="ECO:0000259" key="4">
    <source>
        <dbReference type="PROSITE" id="PS51077"/>
    </source>
</evidence>
<dbReference type="Gene3D" id="3.30.450.40">
    <property type="match status" value="1"/>
</dbReference>
<dbReference type="InterPro" id="IPR036390">
    <property type="entry name" value="WH_DNA-bd_sf"/>
</dbReference>
<gene>
    <name evidence="6" type="ORF">ACFOSB_12140</name>
</gene>
<dbReference type="InterPro" id="IPR050707">
    <property type="entry name" value="HTH_MetabolicPath_Reg"/>
</dbReference>
<evidence type="ECO:0000313" key="7">
    <source>
        <dbReference type="Proteomes" id="UP001595803"/>
    </source>
</evidence>
<sequence>MTPDADPNLEYVTALARGLSVLRALNDAPQPLTLSDTAARVGLPRAAVRRSLHTLQQTGYVQFDGRTYAPTTETLHLGAAHLNRQPFAVAAQPVLRGLSAQTGESCSVAILSGAVITYVARVSTSRIVSINLQVGTQLPASCTSMGRVLLAHLDADTLERVLSSTPLTARTPLTITDPGVLRDELRRVRDQGYAVIDQELELGLRSVAVPIVAPDGRVRAALNVGANAASRSVTELRALVPTLQAAARRLSALDTVDRP</sequence>
<evidence type="ECO:0000256" key="1">
    <source>
        <dbReference type="ARBA" id="ARBA00023015"/>
    </source>
</evidence>
<proteinExistence type="predicted"/>
<dbReference type="PROSITE" id="PS51077">
    <property type="entry name" value="HTH_ICLR"/>
    <property type="match status" value="1"/>
</dbReference>
<dbReference type="Pfam" id="PF01614">
    <property type="entry name" value="IclR_C"/>
    <property type="match status" value="1"/>
</dbReference>
<keyword evidence="2" id="KW-0238">DNA-binding</keyword>
<dbReference type="SMART" id="SM00346">
    <property type="entry name" value="HTH_ICLR"/>
    <property type="match status" value="1"/>
</dbReference>
<comment type="caution">
    <text evidence="6">The sequence shown here is derived from an EMBL/GenBank/DDBJ whole genome shotgun (WGS) entry which is preliminary data.</text>
</comment>
<dbReference type="Proteomes" id="UP001595803">
    <property type="component" value="Unassembled WGS sequence"/>
</dbReference>
<dbReference type="RefSeq" id="WP_322474941.1">
    <property type="nucleotide sequence ID" value="NZ_JBHRZG010000012.1"/>
</dbReference>
<dbReference type="PROSITE" id="PS51078">
    <property type="entry name" value="ICLR_ED"/>
    <property type="match status" value="1"/>
</dbReference>
<feature type="domain" description="HTH iclR-type" evidence="4">
    <location>
        <begin position="12"/>
        <end position="79"/>
    </location>
</feature>
<accession>A0ABV7ZA86</accession>
<evidence type="ECO:0000256" key="3">
    <source>
        <dbReference type="ARBA" id="ARBA00023163"/>
    </source>
</evidence>
<protein>
    <submittedName>
        <fullName evidence="6">IclR family transcriptional regulator C-terminal domain-containing protein</fullName>
    </submittedName>
</protein>
<dbReference type="PANTHER" id="PTHR30136">
    <property type="entry name" value="HELIX-TURN-HELIX TRANSCRIPTIONAL REGULATOR, ICLR FAMILY"/>
    <property type="match status" value="1"/>
</dbReference>
<dbReference type="SUPFAM" id="SSF55781">
    <property type="entry name" value="GAF domain-like"/>
    <property type="match status" value="1"/>
</dbReference>
<dbReference type="Gene3D" id="1.10.10.10">
    <property type="entry name" value="Winged helix-like DNA-binding domain superfamily/Winged helix DNA-binding domain"/>
    <property type="match status" value="1"/>
</dbReference>
<dbReference type="Pfam" id="PF09339">
    <property type="entry name" value="HTH_IclR"/>
    <property type="match status" value="1"/>
</dbReference>
<evidence type="ECO:0000313" key="6">
    <source>
        <dbReference type="EMBL" id="MFC3833610.1"/>
    </source>
</evidence>
<keyword evidence="3" id="KW-0804">Transcription</keyword>
<dbReference type="EMBL" id="JBHRZG010000012">
    <property type="protein sequence ID" value="MFC3833610.1"/>
    <property type="molecule type" value="Genomic_DNA"/>
</dbReference>
<evidence type="ECO:0000256" key="2">
    <source>
        <dbReference type="ARBA" id="ARBA00023125"/>
    </source>
</evidence>
<dbReference type="PANTHER" id="PTHR30136:SF34">
    <property type="entry name" value="TRANSCRIPTIONAL REGULATOR"/>
    <property type="match status" value="1"/>
</dbReference>
<dbReference type="InterPro" id="IPR005471">
    <property type="entry name" value="Tscrpt_reg_IclR_N"/>
</dbReference>
<reference evidence="7" key="1">
    <citation type="journal article" date="2019" name="Int. J. Syst. Evol. Microbiol.">
        <title>The Global Catalogue of Microorganisms (GCM) 10K type strain sequencing project: providing services to taxonomists for standard genome sequencing and annotation.</title>
        <authorList>
            <consortium name="The Broad Institute Genomics Platform"/>
            <consortium name="The Broad Institute Genome Sequencing Center for Infectious Disease"/>
            <person name="Wu L."/>
            <person name="Ma J."/>
        </authorList>
    </citation>
    <scope>NUCLEOTIDE SEQUENCE [LARGE SCALE GENOMIC DNA]</scope>
    <source>
        <strain evidence="7">CCTCC AB 2017081</strain>
    </source>
</reference>
<keyword evidence="1" id="KW-0805">Transcription regulation</keyword>
<dbReference type="InterPro" id="IPR014757">
    <property type="entry name" value="Tscrpt_reg_IclR_C"/>
</dbReference>
<name>A0ABV7ZA86_9DEIO</name>
<organism evidence="6 7">
    <name type="scientific">Deinococcus rufus</name>
    <dbReference type="NCBI Taxonomy" id="2136097"/>
    <lineage>
        <taxon>Bacteria</taxon>
        <taxon>Thermotogati</taxon>
        <taxon>Deinococcota</taxon>
        <taxon>Deinococci</taxon>
        <taxon>Deinococcales</taxon>
        <taxon>Deinococcaceae</taxon>
        <taxon>Deinococcus</taxon>
    </lineage>
</organism>
<dbReference type="InterPro" id="IPR029016">
    <property type="entry name" value="GAF-like_dom_sf"/>
</dbReference>
<keyword evidence="7" id="KW-1185">Reference proteome</keyword>
<feature type="domain" description="IclR-ED" evidence="5">
    <location>
        <begin position="73"/>
        <end position="256"/>
    </location>
</feature>
<dbReference type="InterPro" id="IPR036388">
    <property type="entry name" value="WH-like_DNA-bd_sf"/>
</dbReference>